<dbReference type="GO" id="GO:0016740">
    <property type="term" value="F:transferase activity"/>
    <property type="evidence" value="ECO:0007669"/>
    <property type="project" value="UniProtKB-KW"/>
</dbReference>
<evidence type="ECO:0000256" key="4">
    <source>
        <dbReference type="ARBA" id="ARBA00022490"/>
    </source>
</evidence>
<dbReference type="Proteomes" id="UP000236394">
    <property type="component" value="Unassembled WGS sequence"/>
</dbReference>
<keyword evidence="4" id="KW-0963">Cytoplasm</keyword>
<evidence type="ECO:0000256" key="1">
    <source>
        <dbReference type="ARBA" id="ARBA00004496"/>
    </source>
</evidence>
<keyword evidence="9" id="KW-0460">Magnesium</keyword>
<comment type="caution">
    <text evidence="11">The sequence shown here is derived from an EMBL/GenBank/DDBJ whole genome shotgun (WGS) entry which is preliminary data.</text>
</comment>
<proteinExistence type="inferred from homology"/>
<comment type="similarity">
    <text evidence="2">Belongs to the TsaE family.</text>
</comment>
<keyword evidence="11" id="KW-0808">Transferase</keyword>
<dbReference type="Pfam" id="PF02367">
    <property type="entry name" value="TsaE"/>
    <property type="match status" value="1"/>
</dbReference>
<name>A0A2J8B4V2_9FIRM</name>
<accession>A0A2J8B4V2</accession>
<evidence type="ECO:0000256" key="9">
    <source>
        <dbReference type="ARBA" id="ARBA00022842"/>
    </source>
</evidence>
<evidence type="ECO:0000256" key="3">
    <source>
        <dbReference type="ARBA" id="ARBA00019010"/>
    </source>
</evidence>
<evidence type="ECO:0000256" key="8">
    <source>
        <dbReference type="ARBA" id="ARBA00022840"/>
    </source>
</evidence>
<evidence type="ECO:0000256" key="2">
    <source>
        <dbReference type="ARBA" id="ARBA00007599"/>
    </source>
</evidence>
<dbReference type="GO" id="GO:0005524">
    <property type="term" value="F:ATP binding"/>
    <property type="evidence" value="ECO:0007669"/>
    <property type="project" value="UniProtKB-KW"/>
</dbReference>
<keyword evidence="8" id="KW-0067">ATP-binding</keyword>
<evidence type="ECO:0000313" key="12">
    <source>
        <dbReference type="Proteomes" id="UP000236394"/>
    </source>
</evidence>
<dbReference type="RefSeq" id="WP_102892330.1">
    <property type="nucleotide sequence ID" value="NZ_NBZD01000001.1"/>
</dbReference>
<keyword evidence="7" id="KW-0547">Nucleotide-binding</keyword>
<evidence type="ECO:0000313" key="11">
    <source>
        <dbReference type="EMBL" id="PNH19793.1"/>
    </source>
</evidence>
<sequence length="191" mass="20685">MGKNNSVKIYTAYSDSPATTARLAGEVALAMPINSVLSLDGDLGAGKTAFVRGFAAARGVEVDRISSPTFTLMHVYDAARGLKVYHFDVYRLGSAAEFARNGLTEYFTAGGICLIEWAAMIKSVLPDNCWKLCITKIDAAYSSESQMADFLLGKNRTEIDLSGPDSKRRLSMAVPDDIIPSVLPGWYKEVS</sequence>
<dbReference type="InterPro" id="IPR027417">
    <property type="entry name" value="P-loop_NTPase"/>
</dbReference>
<evidence type="ECO:0000256" key="5">
    <source>
        <dbReference type="ARBA" id="ARBA00022694"/>
    </source>
</evidence>
<dbReference type="PANTHER" id="PTHR33540:SF2">
    <property type="entry name" value="TRNA THREONYLCARBAMOYLADENOSINE BIOSYNTHESIS PROTEIN TSAE"/>
    <property type="match status" value="1"/>
</dbReference>
<dbReference type="GO" id="GO:0005737">
    <property type="term" value="C:cytoplasm"/>
    <property type="evidence" value="ECO:0007669"/>
    <property type="project" value="UniProtKB-SubCell"/>
</dbReference>
<dbReference type="GO" id="GO:0046872">
    <property type="term" value="F:metal ion binding"/>
    <property type="evidence" value="ECO:0007669"/>
    <property type="project" value="UniProtKB-KW"/>
</dbReference>
<dbReference type="PANTHER" id="PTHR33540">
    <property type="entry name" value="TRNA THREONYLCARBAMOYLADENOSINE BIOSYNTHESIS PROTEIN TSAE"/>
    <property type="match status" value="1"/>
</dbReference>
<dbReference type="AlphaFoldDB" id="A0A2J8B4V2"/>
<comment type="subcellular location">
    <subcellularLocation>
        <location evidence="1">Cytoplasm</location>
    </subcellularLocation>
</comment>
<organism evidence="11 12">
    <name type="scientific">Mageeibacillus indolicus</name>
    <dbReference type="NCBI Taxonomy" id="884684"/>
    <lineage>
        <taxon>Bacteria</taxon>
        <taxon>Bacillati</taxon>
        <taxon>Bacillota</taxon>
        <taxon>Clostridia</taxon>
        <taxon>Eubacteriales</taxon>
        <taxon>Oscillospiraceae</taxon>
        <taxon>Mageeibacillus</taxon>
    </lineage>
</organism>
<dbReference type="SUPFAM" id="SSF52540">
    <property type="entry name" value="P-loop containing nucleoside triphosphate hydrolases"/>
    <property type="match status" value="1"/>
</dbReference>
<protein>
    <recommendedName>
        <fullName evidence="3">tRNA threonylcarbamoyladenosine biosynthesis protein TsaE</fullName>
    </recommendedName>
    <alternativeName>
        <fullName evidence="10">t(6)A37 threonylcarbamoyladenosine biosynthesis protein TsaE</fullName>
    </alternativeName>
</protein>
<keyword evidence="5" id="KW-0819">tRNA processing</keyword>
<dbReference type="Gene3D" id="3.40.50.300">
    <property type="entry name" value="P-loop containing nucleotide triphosphate hydrolases"/>
    <property type="match status" value="1"/>
</dbReference>
<reference evidence="12" key="1">
    <citation type="submission" date="2017-04" db="EMBL/GenBank/DDBJ databases">
        <authorList>
            <person name="Bumgarner R.E."/>
            <person name="Fredricks D.N."/>
            <person name="Srinivasan S."/>
        </authorList>
    </citation>
    <scope>NUCLEOTIDE SEQUENCE [LARGE SCALE GENOMIC DNA]</scope>
    <source>
        <strain evidence="12">KA00405</strain>
    </source>
</reference>
<gene>
    <name evidence="11" type="ORF">B7R76_02640</name>
</gene>
<evidence type="ECO:0000256" key="10">
    <source>
        <dbReference type="ARBA" id="ARBA00032441"/>
    </source>
</evidence>
<evidence type="ECO:0000256" key="7">
    <source>
        <dbReference type="ARBA" id="ARBA00022741"/>
    </source>
</evidence>
<evidence type="ECO:0000256" key="6">
    <source>
        <dbReference type="ARBA" id="ARBA00022723"/>
    </source>
</evidence>
<dbReference type="NCBIfam" id="TIGR00150">
    <property type="entry name" value="T6A_YjeE"/>
    <property type="match status" value="1"/>
</dbReference>
<dbReference type="GO" id="GO:0002949">
    <property type="term" value="P:tRNA threonylcarbamoyladenosine modification"/>
    <property type="evidence" value="ECO:0007669"/>
    <property type="project" value="InterPro"/>
</dbReference>
<dbReference type="InterPro" id="IPR003442">
    <property type="entry name" value="T6A_TsaE"/>
</dbReference>
<dbReference type="EMBL" id="NBZD01000001">
    <property type="protein sequence ID" value="PNH19793.1"/>
    <property type="molecule type" value="Genomic_DNA"/>
</dbReference>
<keyword evidence="6" id="KW-0479">Metal-binding</keyword>